<dbReference type="PANTHER" id="PTHR10429:SF0">
    <property type="entry name" value="DNA-3-METHYLADENINE GLYCOSYLASE"/>
    <property type="match status" value="1"/>
</dbReference>
<dbReference type="HAMAP" id="MF_00527">
    <property type="entry name" value="3MGH"/>
    <property type="match status" value="1"/>
</dbReference>
<dbReference type="CDD" id="cd00540">
    <property type="entry name" value="AAG"/>
    <property type="match status" value="1"/>
</dbReference>
<dbReference type="NCBIfam" id="TIGR00567">
    <property type="entry name" value="3mg"/>
    <property type="match status" value="1"/>
</dbReference>
<evidence type="ECO:0000256" key="1">
    <source>
        <dbReference type="ARBA" id="ARBA00009232"/>
    </source>
</evidence>
<dbReference type="EC" id="3.2.2.-" evidence="5"/>
<protein>
    <recommendedName>
        <fullName evidence="5">Putative 3-methyladenine DNA glycosylase</fullName>
        <ecNumber evidence="5">3.2.2.-</ecNumber>
    </recommendedName>
</protein>
<comment type="similarity">
    <text evidence="1 5">Belongs to the DNA glycosylase MPG family.</text>
</comment>
<dbReference type="PANTHER" id="PTHR10429">
    <property type="entry name" value="DNA-3-METHYLADENINE GLYCOSYLASE"/>
    <property type="match status" value="1"/>
</dbReference>
<feature type="transmembrane region" description="Helical" evidence="6">
    <location>
        <begin position="76"/>
        <end position="96"/>
    </location>
</feature>
<proteinExistence type="inferred from homology"/>
<organism evidence="7 8">
    <name type="scientific">Borrelia hermsii (strain HS1 / DAH)</name>
    <dbReference type="NCBI Taxonomy" id="314723"/>
    <lineage>
        <taxon>Bacteria</taxon>
        <taxon>Pseudomonadati</taxon>
        <taxon>Spirochaetota</taxon>
        <taxon>Spirochaetia</taxon>
        <taxon>Spirochaetales</taxon>
        <taxon>Borreliaceae</taxon>
        <taxon>Borrelia</taxon>
    </lineage>
</organism>
<evidence type="ECO:0000256" key="5">
    <source>
        <dbReference type="HAMAP-Rule" id="MF_00527"/>
    </source>
</evidence>
<dbReference type="GO" id="GO:0006284">
    <property type="term" value="P:base-excision repair"/>
    <property type="evidence" value="ECO:0007669"/>
    <property type="project" value="InterPro"/>
</dbReference>
<dbReference type="InterPro" id="IPR003180">
    <property type="entry name" value="MPG"/>
</dbReference>
<evidence type="ECO:0000256" key="3">
    <source>
        <dbReference type="ARBA" id="ARBA00022801"/>
    </source>
</evidence>
<evidence type="ECO:0000256" key="6">
    <source>
        <dbReference type="SAM" id="Phobius"/>
    </source>
</evidence>
<dbReference type="Pfam" id="PF02245">
    <property type="entry name" value="Pur_DNA_glyco"/>
    <property type="match status" value="1"/>
</dbReference>
<dbReference type="EMBL" id="CP000048">
    <property type="protein sequence ID" value="AAX16933.1"/>
    <property type="molecule type" value="Genomic_DNA"/>
</dbReference>
<reference evidence="8" key="1">
    <citation type="submission" date="2004-12" db="EMBL/GenBank/DDBJ databases">
        <title>The genome sequence of Borrelia hermsii and Borrelia turicatae: comparative analysis of two agents of endemic N. America relapsing fever.</title>
        <authorList>
            <person name="Porcella S.F."/>
            <person name="Raffel S.J."/>
            <person name="Schrumpf M.E."/>
            <person name="Montgomery B."/>
            <person name="Smith T."/>
            <person name="Schwan T.G."/>
        </authorList>
    </citation>
    <scope>NUCLEOTIDE SEQUENCE [LARGE SCALE GENOMIC DNA]</scope>
    <source>
        <strain evidence="8">HS1 / DAH</strain>
    </source>
</reference>
<keyword evidence="2 5" id="KW-0227">DNA damage</keyword>
<keyword evidence="4 5" id="KW-0234">DNA repair</keyword>
<evidence type="ECO:0000256" key="2">
    <source>
        <dbReference type="ARBA" id="ARBA00022763"/>
    </source>
</evidence>
<dbReference type="AlphaFoldDB" id="A0AA34R3X1"/>
<dbReference type="SUPFAM" id="SSF50486">
    <property type="entry name" value="FMT C-terminal domain-like"/>
    <property type="match status" value="1"/>
</dbReference>
<keyword evidence="6" id="KW-1133">Transmembrane helix</keyword>
<keyword evidence="3 5" id="KW-0378">Hydrolase</keyword>
<dbReference type="InterPro" id="IPR036995">
    <property type="entry name" value="MPG_sf"/>
</dbReference>
<sequence>MSIYGLFFYDKIVLMNREFFMQDAIVVAESLLGHLLVRKIDGKEIISRIVETEAYMGVIDKACHAYGGRRTNRTIAMYNIGGYAYVYMIYGMYYMLNIVTSNKHNPHAVLIRAIEPISPKVDGLLTNGPGKLTKFLNIDLKFNNRDLLNNCELFLRKDLSFDFEVACSKRINVDYAGEEYANKLWRFYIRGNRFVSKY</sequence>
<dbReference type="InterPro" id="IPR011034">
    <property type="entry name" value="Formyl_transferase-like_C_sf"/>
</dbReference>
<dbReference type="GO" id="GO:0003905">
    <property type="term" value="F:alkylbase DNA N-glycosylase activity"/>
    <property type="evidence" value="ECO:0007669"/>
    <property type="project" value="InterPro"/>
</dbReference>
<dbReference type="GO" id="GO:0003677">
    <property type="term" value="F:DNA binding"/>
    <property type="evidence" value="ECO:0007669"/>
    <property type="project" value="InterPro"/>
</dbReference>
<evidence type="ECO:0000313" key="8">
    <source>
        <dbReference type="Proteomes" id="UP000008834"/>
    </source>
</evidence>
<evidence type="ECO:0000256" key="4">
    <source>
        <dbReference type="ARBA" id="ARBA00023204"/>
    </source>
</evidence>
<dbReference type="Proteomes" id="UP000008834">
    <property type="component" value="Chromosome"/>
</dbReference>
<accession>A0AA34R3X1</accession>
<gene>
    <name evidence="7" type="ordered locus">BH0422</name>
</gene>
<keyword evidence="7" id="KW-0326">Glycosidase</keyword>
<name>A0AA34R3X1_BORHD</name>
<dbReference type="KEGG" id="bhr:BH0422"/>
<keyword evidence="6" id="KW-0472">Membrane</keyword>
<keyword evidence="6" id="KW-0812">Transmembrane</keyword>
<evidence type="ECO:0000313" key="7">
    <source>
        <dbReference type="EMBL" id="AAX16933.1"/>
    </source>
</evidence>
<dbReference type="FunFam" id="3.10.300.10:FF:000001">
    <property type="entry name" value="Putative 3-methyladenine DNA glycosylase"/>
    <property type="match status" value="1"/>
</dbReference>
<dbReference type="Gene3D" id="3.10.300.10">
    <property type="entry name" value="Methylpurine-DNA glycosylase (MPG)"/>
    <property type="match status" value="1"/>
</dbReference>